<name>A0A2K1IIL2_PHYPA</name>
<dbReference type="EnsemblPlants" id="Pp3c23_9040V3.1">
    <property type="protein sequence ID" value="Pp3c23_9040V3.1"/>
    <property type="gene ID" value="Pp3c23_9040"/>
</dbReference>
<evidence type="ECO:0000313" key="3">
    <source>
        <dbReference type="EnsemblPlants" id="Pp3c23_9040V3.1"/>
    </source>
</evidence>
<protein>
    <submittedName>
        <fullName evidence="2 3">Uncharacterized protein</fullName>
    </submittedName>
</protein>
<organism evidence="2">
    <name type="scientific">Physcomitrium patens</name>
    <name type="common">Spreading-leaved earth moss</name>
    <name type="synonym">Physcomitrella patens</name>
    <dbReference type="NCBI Taxonomy" id="3218"/>
    <lineage>
        <taxon>Eukaryota</taxon>
        <taxon>Viridiplantae</taxon>
        <taxon>Streptophyta</taxon>
        <taxon>Embryophyta</taxon>
        <taxon>Bryophyta</taxon>
        <taxon>Bryophytina</taxon>
        <taxon>Bryopsida</taxon>
        <taxon>Funariidae</taxon>
        <taxon>Funariales</taxon>
        <taxon>Funariaceae</taxon>
        <taxon>Physcomitrium</taxon>
    </lineage>
</organism>
<accession>A0A2K1IIL2</accession>
<reference evidence="2 4" key="1">
    <citation type="journal article" date="2008" name="Science">
        <title>The Physcomitrella genome reveals evolutionary insights into the conquest of land by plants.</title>
        <authorList>
            <person name="Rensing S."/>
            <person name="Lang D."/>
            <person name="Zimmer A."/>
            <person name="Terry A."/>
            <person name="Salamov A."/>
            <person name="Shapiro H."/>
            <person name="Nishiyama T."/>
            <person name="Perroud P.-F."/>
            <person name="Lindquist E."/>
            <person name="Kamisugi Y."/>
            <person name="Tanahashi T."/>
            <person name="Sakakibara K."/>
            <person name="Fujita T."/>
            <person name="Oishi K."/>
            <person name="Shin-I T."/>
            <person name="Kuroki Y."/>
            <person name="Toyoda A."/>
            <person name="Suzuki Y."/>
            <person name="Hashimoto A."/>
            <person name="Yamaguchi K."/>
            <person name="Sugano A."/>
            <person name="Kohara Y."/>
            <person name="Fujiyama A."/>
            <person name="Anterola A."/>
            <person name="Aoki S."/>
            <person name="Ashton N."/>
            <person name="Barbazuk W.B."/>
            <person name="Barker E."/>
            <person name="Bennetzen J."/>
            <person name="Bezanilla M."/>
            <person name="Blankenship R."/>
            <person name="Cho S.H."/>
            <person name="Dutcher S."/>
            <person name="Estelle M."/>
            <person name="Fawcett J.A."/>
            <person name="Gundlach H."/>
            <person name="Hanada K."/>
            <person name="Heyl A."/>
            <person name="Hicks K.A."/>
            <person name="Hugh J."/>
            <person name="Lohr M."/>
            <person name="Mayer K."/>
            <person name="Melkozernov A."/>
            <person name="Murata T."/>
            <person name="Nelson D."/>
            <person name="Pils B."/>
            <person name="Prigge M."/>
            <person name="Reiss B."/>
            <person name="Renner T."/>
            <person name="Rombauts S."/>
            <person name="Rushton P."/>
            <person name="Sanderfoot A."/>
            <person name="Schween G."/>
            <person name="Shiu S.-H."/>
            <person name="Stueber K."/>
            <person name="Theodoulou F.L."/>
            <person name="Tu H."/>
            <person name="Van de Peer Y."/>
            <person name="Verrier P.J."/>
            <person name="Waters E."/>
            <person name="Wood A."/>
            <person name="Yang L."/>
            <person name="Cove D."/>
            <person name="Cuming A."/>
            <person name="Hasebe M."/>
            <person name="Lucas S."/>
            <person name="Mishler D.B."/>
            <person name="Reski R."/>
            <person name="Grigoriev I."/>
            <person name="Quatrano R.S."/>
            <person name="Boore J.L."/>
        </authorList>
    </citation>
    <scope>NUCLEOTIDE SEQUENCE [LARGE SCALE GENOMIC DNA]</scope>
    <source>
        <strain evidence="3 4">cv. Gransden 2004</strain>
    </source>
</reference>
<keyword evidence="4" id="KW-1185">Reference proteome</keyword>
<sequence>MPLDQVSFGVAQVVPSSYCLDPTLGFAVANTIAADPVSLPLLLAALVEVEMSRLLLSSLVFQYCHLAWLCYFDLNWLCVCGMLEFAYYWIAVILWRRRRFFCSWCACVSVLLLILSCLIRSVYSSLEKGGPIRCARSG</sequence>
<dbReference type="Proteomes" id="UP000006727">
    <property type="component" value="Chromosome 23"/>
</dbReference>
<keyword evidence="1" id="KW-0812">Transmembrane</keyword>
<gene>
    <name evidence="2" type="ORF">PHYPA_027809</name>
</gene>
<evidence type="ECO:0000313" key="4">
    <source>
        <dbReference type="Proteomes" id="UP000006727"/>
    </source>
</evidence>
<dbReference type="AlphaFoldDB" id="A0A2K1IIL2"/>
<dbReference type="EMBL" id="ABEU02000023">
    <property type="protein sequence ID" value="PNR29117.1"/>
    <property type="molecule type" value="Genomic_DNA"/>
</dbReference>
<dbReference type="InParanoid" id="A0A2K1IIL2"/>
<proteinExistence type="predicted"/>
<keyword evidence="1" id="KW-1133">Transmembrane helix</keyword>
<feature type="transmembrane region" description="Helical" evidence="1">
    <location>
        <begin position="101"/>
        <end position="123"/>
    </location>
</feature>
<dbReference type="Gramene" id="Pp3c23_9040V3.1">
    <property type="protein sequence ID" value="Pp3c23_9040V3.1"/>
    <property type="gene ID" value="Pp3c23_9040"/>
</dbReference>
<keyword evidence="1" id="KW-0472">Membrane</keyword>
<evidence type="ECO:0000256" key="1">
    <source>
        <dbReference type="SAM" id="Phobius"/>
    </source>
</evidence>
<feature type="transmembrane region" description="Helical" evidence="1">
    <location>
        <begin position="74"/>
        <end position="94"/>
    </location>
</feature>
<reference evidence="2 4" key="2">
    <citation type="journal article" date="2018" name="Plant J.">
        <title>The Physcomitrella patens chromosome-scale assembly reveals moss genome structure and evolution.</title>
        <authorList>
            <person name="Lang D."/>
            <person name="Ullrich K.K."/>
            <person name="Murat F."/>
            <person name="Fuchs J."/>
            <person name="Jenkins J."/>
            <person name="Haas F.B."/>
            <person name="Piednoel M."/>
            <person name="Gundlach H."/>
            <person name="Van Bel M."/>
            <person name="Meyberg R."/>
            <person name="Vives C."/>
            <person name="Morata J."/>
            <person name="Symeonidi A."/>
            <person name="Hiss M."/>
            <person name="Muchero W."/>
            <person name="Kamisugi Y."/>
            <person name="Saleh O."/>
            <person name="Blanc G."/>
            <person name="Decker E.L."/>
            <person name="van Gessel N."/>
            <person name="Grimwood J."/>
            <person name="Hayes R.D."/>
            <person name="Graham S.W."/>
            <person name="Gunter L.E."/>
            <person name="McDaniel S.F."/>
            <person name="Hoernstein S.N.W."/>
            <person name="Larsson A."/>
            <person name="Li F.W."/>
            <person name="Perroud P.F."/>
            <person name="Phillips J."/>
            <person name="Ranjan P."/>
            <person name="Rokshar D.S."/>
            <person name="Rothfels C.J."/>
            <person name="Schneider L."/>
            <person name="Shu S."/>
            <person name="Stevenson D.W."/>
            <person name="Thummler F."/>
            <person name="Tillich M."/>
            <person name="Villarreal Aguilar J.C."/>
            <person name="Widiez T."/>
            <person name="Wong G.K."/>
            <person name="Wymore A."/>
            <person name="Zhang Y."/>
            <person name="Zimmer A.D."/>
            <person name="Quatrano R.S."/>
            <person name="Mayer K.F.X."/>
            <person name="Goodstein D."/>
            <person name="Casacuberta J.M."/>
            <person name="Vandepoele K."/>
            <person name="Reski R."/>
            <person name="Cuming A.C."/>
            <person name="Tuskan G.A."/>
            <person name="Maumus F."/>
            <person name="Salse J."/>
            <person name="Schmutz J."/>
            <person name="Rensing S.A."/>
        </authorList>
    </citation>
    <scope>NUCLEOTIDE SEQUENCE [LARGE SCALE GENOMIC DNA]</scope>
    <source>
        <strain evidence="3 4">cv. Gransden 2004</strain>
    </source>
</reference>
<evidence type="ECO:0000313" key="2">
    <source>
        <dbReference type="EMBL" id="PNR29117.1"/>
    </source>
</evidence>
<reference evidence="3" key="3">
    <citation type="submission" date="2020-12" db="UniProtKB">
        <authorList>
            <consortium name="EnsemblPlants"/>
        </authorList>
    </citation>
    <scope>IDENTIFICATION</scope>
</reference>